<dbReference type="PANTHER" id="PTHR34413:SF2">
    <property type="entry name" value="PROPHAGE TAIL FIBER ASSEMBLY PROTEIN HOMOLOG TFAE-RELATED"/>
    <property type="match status" value="1"/>
</dbReference>
<keyword evidence="2" id="KW-1185">Reference proteome</keyword>
<protein>
    <submittedName>
        <fullName evidence="1">Tail fiber assembly protein</fullName>
    </submittedName>
</protein>
<proteinExistence type="predicted"/>
<reference evidence="1 2" key="1">
    <citation type="submission" date="2023-02" db="EMBL/GenBank/DDBJ databases">
        <title>Entomopathogenic bacteria.</title>
        <authorList>
            <person name="Machado R.A."/>
        </authorList>
    </citation>
    <scope>NUCLEOTIDE SEQUENCE [LARGE SCALE GENOMIC DNA]</scope>
    <source>
        <strain evidence="1 2">XENO-2</strain>
    </source>
</reference>
<evidence type="ECO:0000313" key="1">
    <source>
        <dbReference type="EMBL" id="MDC9595766.1"/>
    </source>
</evidence>
<gene>
    <name evidence="1" type="ORF">PSI14_02505</name>
</gene>
<dbReference type="RefSeq" id="WP_273574251.1">
    <property type="nucleotide sequence ID" value="NZ_JAQRFN010000002.1"/>
</dbReference>
<dbReference type="InterPro" id="IPR051220">
    <property type="entry name" value="TFA_Chaperone"/>
</dbReference>
<sequence>MIDDNIMKKNKKLDNGWFYSASKNGFVYRSYDESDNYPDDLKPISDVLYQQMFTGQKSGKLIVAGVDGLPTLNDIPSPTSEELQKQAELEKRRLLKKAAESIGICQDAFDLGIATEKEQAALTQWRFYRVLLNRVDCSTVPDIYWPEQPQ</sequence>
<evidence type="ECO:0000313" key="2">
    <source>
        <dbReference type="Proteomes" id="UP001220225"/>
    </source>
</evidence>
<dbReference type="Proteomes" id="UP001220225">
    <property type="component" value="Unassembled WGS sequence"/>
</dbReference>
<dbReference type="Pfam" id="PF02413">
    <property type="entry name" value="Caudo_TAP"/>
    <property type="match status" value="1"/>
</dbReference>
<dbReference type="InterPro" id="IPR003458">
    <property type="entry name" value="Phage_T4_Gp38_tail_assem"/>
</dbReference>
<dbReference type="PANTHER" id="PTHR34413">
    <property type="entry name" value="PROPHAGE TAIL FIBER ASSEMBLY PROTEIN HOMOLOG TFAE-RELATED-RELATED"/>
    <property type="match status" value="1"/>
</dbReference>
<comment type="caution">
    <text evidence="1">The sequence shown here is derived from an EMBL/GenBank/DDBJ whole genome shotgun (WGS) entry which is preliminary data.</text>
</comment>
<accession>A0ABT5LMY7</accession>
<dbReference type="EMBL" id="JAQRFN010000002">
    <property type="protein sequence ID" value="MDC9595766.1"/>
    <property type="molecule type" value="Genomic_DNA"/>
</dbReference>
<organism evidence="1 2">
    <name type="scientific">Xenorhabdus anantnagensis</name>
    <dbReference type="NCBI Taxonomy" id="3025875"/>
    <lineage>
        <taxon>Bacteria</taxon>
        <taxon>Pseudomonadati</taxon>
        <taxon>Pseudomonadota</taxon>
        <taxon>Gammaproteobacteria</taxon>
        <taxon>Enterobacterales</taxon>
        <taxon>Morganellaceae</taxon>
        <taxon>Xenorhabdus</taxon>
    </lineage>
</organism>
<name>A0ABT5LMY7_9GAMM</name>